<dbReference type="InterPro" id="IPR009875">
    <property type="entry name" value="PilZ_domain"/>
</dbReference>
<feature type="domain" description="PilZ" evidence="1">
    <location>
        <begin position="3"/>
        <end position="91"/>
    </location>
</feature>
<comment type="caution">
    <text evidence="2">The sequence shown here is derived from an EMBL/GenBank/DDBJ whole genome shotgun (WGS) entry which is preliminary data.</text>
</comment>
<dbReference type="Pfam" id="PF07238">
    <property type="entry name" value="PilZ"/>
    <property type="match status" value="1"/>
</dbReference>
<evidence type="ECO:0000259" key="1">
    <source>
        <dbReference type="Pfam" id="PF07238"/>
    </source>
</evidence>
<sequence>MSDKRAFPRYASLAQARLDHIDYTMGILRDLSITGCRLEFSVAIALETGKNYKIIIYPEDASQIDPFEITGESRWNRAGYDAFESGFFFRSSPSGKAFERYLDYLAWRTNNWASETEPR</sequence>
<dbReference type="GO" id="GO:0035438">
    <property type="term" value="F:cyclic-di-GMP binding"/>
    <property type="evidence" value="ECO:0007669"/>
    <property type="project" value="InterPro"/>
</dbReference>
<proteinExistence type="predicted"/>
<dbReference type="Gene3D" id="2.40.10.220">
    <property type="entry name" value="predicted glycosyltransferase like domains"/>
    <property type="match status" value="1"/>
</dbReference>
<organism evidence="2">
    <name type="scientific">Gracilinema caldarium</name>
    <dbReference type="NCBI Taxonomy" id="215591"/>
    <lineage>
        <taxon>Bacteria</taxon>
        <taxon>Pseudomonadati</taxon>
        <taxon>Spirochaetota</taxon>
        <taxon>Spirochaetia</taxon>
        <taxon>Spirochaetales</taxon>
        <taxon>Breznakiellaceae</taxon>
        <taxon>Gracilinema</taxon>
    </lineage>
</organism>
<protein>
    <submittedName>
        <fullName evidence="2">PilZ domain-containing protein</fullName>
    </submittedName>
</protein>
<accession>A0A7C3E1S3</accession>
<reference evidence="2" key="1">
    <citation type="journal article" date="2020" name="mSystems">
        <title>Genome- and Community-Level Interaction Insights into Carbon Utilization and Element Cycling Functions of Hydrothermarchaeota in Hydrothermal Sediment.</title>
        <authorList>
            <person name="Zhou Z."/>
            <person name="Liu Y."/>
            <person name="Xu W."/>
            <person name="Pan J."/>
            <person name="Luo Z.H."/>
            <person name="Li M."/>
        </authorList>
    </citation>
    <scope>NUCLEOTIDE SEQUENCE [LARGE SCALE GENOMIC DNA]</scope>
    <source>
        <strain evidence="2">SpSt-503</strain>
    </source>
</reference>
<dbReference type="SUPFAM" id="SSF141371">
    <property type="entry name" value="PilZ domain-like"/>
    <property type="match status" value="1"/>
</dbReference>
<name>A0A7C3E1S3_9SPIR</name>
<dbReference type="AlphaFoldDB" id="A0A7C3E1S3"/>
<dbReference type="EMBL" id="DSVL01000315">
    <property type="protein sequence ID" value="HFH29888.1"/>
    <property type="molecule type" value="Genomic_DNA"/>
</dbReference>
<gene>
    <name evidence="2" type="ORF">ENS59_10320</name>
</gene>
<evidence type="ECO:0000313" key="2">
    <source>
        <dbReference type="EMBL" id="HFH29888.1"/>
    </source>
</evidence>